<proteinExistence type="predicted"/>
<accession>A0A2P5ALE7</accession>
<comment type="caution">
    <text evidence="1">The sequence shown here is derived from an EMBL/GenBank/DDBJ whole genome shotgun (WGS) entry which is preliminary data.</text>
</comment>
<reference evidence="2" key="1">
    <citation type="submission" date="2016-06" db="EMBL/GenBank/DDBJ databases">
        <title>Parallel loss of symbiosis genes in relatives of nitrogen-fixing non-legume Parasponia.</title>
        <authorList>
            <person name="Van Velzen R."/>
            <person name="Holmer R."/>
            <person name="Bu F."/>
            <person name="Rutten L."/>
            <person name="Van Zeijl A."/>
            <person name="Liu W."/>
            <person name="Santuari L."/>
            <person name="Cao Q."/>
            <person name="Sharma T."/>
            <person name="Shen D."/>
            <person name="Roswanjaya Y."/>
            <person name="Wardhani T."/>
            <person name="Kalhor M.S."/>
            <person name="Jansen J."/>
            <person name="Van den Hoogen J."/>
            <person name="Gungor B."/>
            <person name="Hartog M."/>
            <person name="Hontelez J."/>
            <person name="Verver J."/>
            <person name="Yang W.-C."/>
            <person name="Schijlen E."/>
            <person name="Repin R."/>
            <person name="Schilthuizen M."/>
            <person name="Schranz E."/>
            <person name="Heidstra R."/>
            <person name="Miyata K."/>
            <person name="Fedorova E."/>
            <person name="Kohlen W."/>
            <person name="Bisseling T."/>
            <person name="Smit S."/>
            <person name="Geurts R."/>
        </authorList>
    </citation>
    <scope>NUCLEOTIDE SEQUENCE [LARGE SCALE GENOMIC DNA]</scope>
    <source>
        <strain evidence="2">cv. WU1-14</strain>
    </source>
</reference>
<protein>
    <submittedName>
        <fullName evidence="1">Uncharacterized protein</fullName>
    </submittedName>
</protein>
<dbReference type="Proteomes" id="UP000237105">
    <property type="component" value="Unassembled WGS sequence"/>
</dbReference>
<gene>
    <name evidence="1" type="ORF">PanWU01x14_321750</name>
</gene>
<keyword evidence="2" id="KW-1185">Reference proteome</keyword>
<dbReference type="OrthoDB" id="10308930at2759"/>
<name>A0A2P5ALE7_PARAD</name>
<dbReference type="EMBL" id="JXTB01000537">
    <property type="protein sequence ID" value="PON37271.1"/>
    <property type="molecule type" value="Genomic_DNA"/>
</dbReference>
<evidence type="ECO:0000313" key="2">
    <source>
        <dbReference type="Proteomes" id="UP000237105"/>
    </source>
</evidence>
<organism evidence="1 2">
    <name type="scientific">Parasponia andersonii</name>
    <name type="common">Sponia andersonii</name>
    <dbReference type="NCBI Taxonomy" id="3476"/>
    <lineage>
        <taxon>Eukaryota</taxon>
        <taxon>Viridiplantae</taxon>
        <taxon>Streptophyta</taxon>
        <taxon>Embryophyta</taxon>
        <taxon>Tracheophyta</taxon>
        <taxon>Spermatophyta</taxon>
        <taxon>Magnoliopsida</taxon>
        <taxon>eudicotyledons</taxon>
        <taxon>Gunneridae</taxon>
        <taxon>Pentapetalae</taxon>
        <taxon>rosids</taxon>
        <taxon>fabids</taxon>
        <taxon>Rosales</taxon>
        <taxon>Cannabaceae</taxon>
        <taxon>Parasponia</taxon>
    </lineage>
</organism>
<evidence type="ECO:0000313" key="1">
    <source>
        <dbReference type="EMBL" id="PON37271.1"/>
    </source>
</evidence>
<sequence>LILNIQKNISVNMSVSIEALAMFGSNYADLQLNSKDLEAPPPHLRVEAFKRDMHLFSTNFCSSDFCKQEVIFSKDGKIEEKPIMRKLRLIEASVKNMIKMIVNKLILVLRK</sequence>
<feature type="non-terminal residue" evidence="1">
    <location>
        <position position="1"/>
    </location>
</feature>
<dbReference type="AlphaFoldDB" id="A0A2P5ALE7"/>